<gene>
    <name evidence="1" type="ORF">ISP01_09560</name>
</gene>
<dbReference type="AlphaFoldDB" id="A0A843ADX9"/>
<evidence type="ECO:0000313" key="1">
    <source>
        <dbReference type="EMBL" id="MBF4469637.1"/>
    </source>
</evidence>
<protein>
    <submittedName>
        <fullName evidence="1">Uncharacterized protein</fullName>
    </submittedName>
</protein>
<proteinExistence type="predicted"/>
<reference evidence="1" key="1">
    <citation type="submission" date="2020-10" db="EMBL/GenBank/DDBJ databases">
        <title>Dehalococcoides mccartyi of a TCE/Cr reducing biochatode.</title>
        <authorList>
            <person name="Matturro B."/>
        </authorList>
    </citation>
    <scope>NUCLEOTIDE SEQUENCE</scope>
    <source>
        <strain evidence="1">Bin4</strain>
    </source>
</reference>
<name>A0A843ADX9_METAZ</name>
<dbReference type="RefSeq" id="WP_278524252.1">
    <property type="nucleotide sequence ID" value="NZ_JADIIN010000075.1"/>
</dbReference>
<accession>A0A843ADX9</accession>
<sequence length="344" mass="38292">MANRTVTSFEGYNVYKGVSWKVDKNNVYIKSYPSRIEKGISYKLYEKVWKNYCPNCKKSGFLKGFGTKGSKFGLEGQITCTAPNCGADYCGVTGLDTWPRNVRLKKGSAVSGTAQSAKNDTTEEKINNIKTVKKQMKPKKTYSDILMHKPIDIVDMVRMDIIEGKMLIVDSLTIDKGGYHCSLTDDLGSLLTEEYKEPSKKNTGTGATDIASDIKGKTATQAYFMRKGAELKTATACFNWLKSRGEGGFKYSGYTEHKKSGDLYNWHEESAKWCKDNHLFNCVDASWLLAYMFLGAGLKKVKIHHGYTCKGVGHFWVLLNGKAYDPTSSCQKGTKGRGTFITLG</sequence>
<dbReference type="EMBL" id="JADIIN010000075">
    <property type="protein sequence ID" value="MBF4469637.1"/>
    <property type="molecule type" value="Genomic_DNA"/>
</dbReference>
<organism evidence="1 2">
    <name type="scientific">Methanobrevibacter arboriphilus</name>
    <dbReference type="NCBI Taxonomy" id="39441"/>
    <lineage>
        <taxon>Archaea</taxon>
        <taxon>Methanobacteriati</taxon>
        <taxon>Methanobacteriota</taxon>
        <taxon>Methanomada group</taxon>
        <taxon>Methanobacteria</taxon>
        <taxon>Methanobacteriales</taxon>
        <taxon>Methanobacteriaceae</taxon>
        <taxon>Methanobrevibacter</taxon>
    </lineage>
</organism>
<dbReference type="Proteomes" id="UP000658733">
    <property type="component" value="Unassembled WGS sequence"/>
</dbReference>
<evidence type="ECO:0000313" key="2">
    <source>
        <dbReference type="Proteomes" id="UP000658733"/>
    </source>
</evidence>
<comment type="caution">
    <text evidence="1">The sequence shown here is derived from an EMBL/GenBank/DDBJ whole genome shotgun (WGS) entry which is preliminary data.</text>
</comment>